<reference evidence="4" key="1">
    <citation type="submission" date="2020-09" db="EMBL/GenBank/DDBJ databases">
        <title>Taishania pollutisoli gen. nov., sp. nov., Isolated from Tetrabromobisphenol A-Contaminated Soil.</title>
        <authorList>
            <person name="Chen Q."/>
        </authorList>
    </citation>
    <scope>NUCLEOTIDE SEQUENCE</scope>
    <source>
        <strain evidence="4">CZZ-1</strain>
    </source>
</reference>
<name>A0A8J6TRL0_9FLAO</name>
<accession>A0A8J6TRL0</accession>
<dbReference type="AlphaFoldDB" id="A0A8J6TRL0"/>
<dbReference type="GO" id="GO:0004476">
    <property type="term" value="F:mannose-6-phosphate isomerase activity"/>
    <property type="evidence" value="ECO:0007669"/>
    <property type="project" value="InterPro"/>
</dbReference>
<dbReference type="NCBIfam" id="NF006423">
    <property type="entry name" value="PRK08674.1-2"/>
    <property type="match status" value="1"/>
</dbReference>
<keyword evidence="2 4" id="KW-0413">Isomerase</keyword>
<evidence type="ECO:0000256" key="2">
    <source>
        <dbReference type="ARBA" id="ARBA00023235"/>
    </source>
</evidence>
<comment type="caution">
    <text evidence="4">The sequence shown here is derived from an EMBL/GenBank/DDBJ whole genome shotgun (WGS) entry which is preliminary data.</text>
</comment>
<dbReference type="InterPro" id="IPR019490">
    <property type="entry name" value="Glu6P/Mann6P_isomerase_C"/>
</dbReference>
<comment type="similarity">
    <text evidence="1">Belongs to the PGI/PMI family.</text>
</comment>
<dbReference type="PROSITE" id="PS51464">
    <property type="entry name" value="SIS"/>
    <property type="match status" value="1"/>
</dbReference>
<evidence type="ECO:0000313" key="5">
    <source>
        <dbReference type="Proteomes" id="UP000652681"/>
    </source>
</evidence>
<keyword evidence="5" id="KW-1185">Reference proteome</keyword>
<dbReference type="InterPro" id="IPR001347">
    <property type="entry name" value="SIS_dom"/>
</dbReference>
<protein>
    <submittedName>
        <fullName evidence="4">Bifunctional phosphoglucose/phosphomannose isomerase</fullName>
    </submittedName>
</protein>
<dbReference type="GO" id="GO:0004347">
    <property type="term" value="F:glucose-6-phosphate isomerase activity"/>
    <property type="evidence" value="ECO:0007669"/>
    <property type="project" value="InterPro"/>
</dbReference>
<evidence type="ECO:0000256" key="1">
    <source>
        <dbReference type="ARBA" id="ARBA00010523"/>
    </source>
</evidence>
<dbReference type="RefSeq" id="WP_163492352.1">
    <property type="nucleotide sequence ID" value="NZ_JACVEL010000001.1"/>
</dbReference>
<dbReference type="GO" id="GO:1901135">
    <property type="term" value="P:carbohydrate derivative metabolic process"/>
    <property type="evidence" value="ECO:0007669"/>
    <property type="project" value="InterPro"/>
</dbReference>
<dbReference type="GO" id="GO:0097367">
    <property type="term" value="F:carbohydrate derivative binding"/>
    <property type="evidence" value="ECO:0007669"/>
    <property type="project" value="InterPro"/>
</dbReference>
<dbReference type="Gene3D" id="3.40.50.10490">
    <property type="entry name" value="Glucose-6-phosphate isomerase like protein, domain 1"/>
    <property type="match status" value="2"/>
</dbReference>
<evidence type="ECO:0000259" key="3">
    <source>
        <dbReference type="PROSITE" id="PS51464"/>
    </source>
</evidence>
<dbReference type="SUPFAM" id="SSF53697">
    <property type="entry name" value="SIS domain"/>
    <property type="match status" value="1"/>
</dbReference>
<dbReference type="NCBIfam" id="TIGR02128">
    <property type="entry name" value="G6PI_arch"/>
    <property type="match status" value="1"/>
</dbReference>
<sequence length="329" mass="36713">MDKLIAAFPKNIEEALLIAEKATFKTPENTIRNVVICGMGGSGIGGRLVSFWVQNEIRVPVQCFHDYSAPAYIDQYTLVIASSYSGNTEETLFFVDEVKEKGAHIIGVCSGGELQEYCTKNNYDCVIVPGGNPPRTALAFSLVQVTNILTKLGLISNTVLSNLASAQHLIEQKLEHIQSEAKTLAAFLKGTVPVFYATSLYEAVLIRAKQQFNENAKMLCWTHVIPEMNHNELVGWGGGDNRFSAVYFDTKDLLPRNEKRVEITCEVIASKTKLQTIHAEGTNLVERSIYIIHLVDWASFYLSELKQTDAMEIKIIDRLKSELANFEEK</sequence>
<dbReference type="InterPro" id="IPR046348">
    <property type="entry name" value="SIS_dom_sf"/>
</dbReference>
<dbReference type="Pfam" id="PF10432">
    <property type="entry name" value="bact-PGI_C"/>
    <property type="match status" value="1"/>
</dbReference>
<dbReference type="GO" id="GO:0005975">
    <property type="term" value="P:carbohydrate metabolic process"/>
    <property type="evidence" value="ECO:0007669"/>
    <property type="project" value="InterPro"/>
</dbReference>
<evidence type="ECO:0000313" key="4">
    <source>
        <dbReference type="EMBL" id="MBC9811167.1"/>
    </source>
</evidence>
<dbReference type="EMBL" id="JACVEL010000001">
    <property type="protein sequence ID" value="MBC9811167.1"/>
    <property type="molecule type" value="Genomic_DNA"/>
</dbReference>
<dbReference type="Proteomes" id="UP000652681">
    <property type="component" value="Unassembled WGS sequence"/>
</dbReference>
<dbReference type="CDD" id="cd05637">
    <property type="entry name" value="SIS_PGI_PMI_2"/>
    <property type="match status" value="1"/>
</dbReference>
<proteinExistence type="inferred from homology"/>
<dbReference type="Pfam" id="PF01380">
    <property type="entry name" value="SIS"/>
    <property type="match status" value="1"/>
</dbReference>
<feature type="domain" description="SIS" evidence="3">
    <location>
        <begin position="23"/>
        <end position="169"/>
    </location>
</feature>
<organism evidence="4 5">
    <name type="scientific">Taishania pollutisoli</name>
    <dbReference type="NCBI Taxonomy" id="2766479"/>
    <lineage>
        <taxon>Bacteria</taxon>
        <taxon>Pseudomonadati</taxon>
        <taxon>Bacteroidota</taxon>
        <taxon>Flavobacteriia</taxon>
        <taxon>Flavobacteriales</taxon>
        <taxon>Crocinitomicaceae</taxon>
        <taxon>Taishania</taxon>
    </lineage>
</organism>
<gene>
    <name evidence="4" type="ORF">H9Y05_01650</name>
</gene>